<sequence>MTRLTLTAEARAEGVAAKGWLRAHKWWLLRRLTQITALGVFMAGPLAGLWLVRGNFASSEVLGVLPLSDPLVALQSLAAGTVPASIALLGALLIILFYVVVGGRAYCGWICPVNVVTDTAQWLREKLGITRDRKLDRRTRLWVLAGALLASLLSGTIAWEFVNPVSLLQRGLIFGLGAGWTVIAAVFLLDLLITRRGWCGHLCPVGAFYGLIGKASLVRVAAARREDCTNCGACFQICTEPHVITPALKGKGTTLILHEDCLNCGGCIDSCPVDVFEMSVRRGSASGQL</sequence>
<dbReference type="InterPro" id="IPR017900">
    <property type="entry name" value="4Fe4S_Fe_S_CS"/>
</dbReference>
<dbReference type="NCBIfam" id="NF007013">
    <property type="entry name" value="PRK09477.1"/>
    <property type="match status" value="1"/>
</dbReference>
<dbReference type="Pfam" id="PF12838">
    <property type="entry name" value="Fer4_7"/>
    <property type="match status" value="1"/>
</dbReference>
<dbReference type="PANTHER" id="PTHR30176">
    <property type="entry name" value="FERREDOXIN-TYPE PROTEIN NAPH"/>
    <property type="match status" value="1"/>
</dbReference>
<evidence type="ECO:0000313" key="11">
    <source>
        <dbReference type="Proteomes" id="UP001055039"/>
    </source>
</evidence>
<proteinExistence type="predicted"/>
<dbReference type="Gene3D" id="3.30.70.20">
    <property type="match status" value="1"/>
</dbReference>
<feature type="domain" description="4Fe-4S ferredoxin-type" evidence="9">
    <location>
        <begin position="252"/>
        <end position="281"/>
    </location>
</feature>
<feature type="transmembrane region" description="Helical" evidence="8">
    <location>
        <begin position="171"/>
        <end position="193"/>
    </location>
</feature>
<dbReference type="Pfam" id="PF12801">
    <property type="entry name" value="Fer4_5"/>
    <property type="match status" value="2"/>
</dbReference>
<evidence type="ECO:0000256" key="6">
    <source>
        <dbReference type="ARBA" id="ARBA00023004"/>
    </source>
</evidence>
<dbReference type="Proteomes" id="UP001055039">
    <property type="component" value="Unassembled WGS sequence"/>
</dbReference>
<evidence type="ECO:0000256" key="3">
    <source>
        <dbReference type="ARBA" id="ARBA00022723"/>
    </source>
</evidence>
<dbReference type="PANTHER" id="PTHR30176:SF3">
    <property type="entry name" value="FERREDOXIN-TYPE PROTEIN NAPH"/>
    <property type="match status" value="1"/>
</dbReference>
<keyword evidence="2" id="KW-0004">4Fe-4S</keyword>
<keyword evidence="1" id="KW-0813">Transport</keyword>
<keyword evidence="3" id="KW-0479">Metal-binding</keyword>
<evidence type="ECO:0000256" key="1">
    <source>
        <dbReference type="ARBA" id="ARBA00022448"/>
    </source>
</evidence>
<protein>
    <submittedName>
        <fullName evidence="10">Ferredoxin-type protein NapH</fullName>
    </submittedName>
</protein>
<gene>
    <name evidence="10" type="primary">napH</name>
    <name evidence="10" type="ORF">LNAOJCKE_5223</name>
</gene>
<dbReference type="SUPFAM" id="SSF54862">
    <property type="entry name" value="4Fe-4S ferredoxins"/>
    <property type="match status" value="1"/>
</dbReference>
<keyword evidence="8" id="KW-0812">Transmembrane</keyword>
<keyword evidence="8" id="KW-0472">Membrane</keyword>
<dbReference type="InterPro" id="IPR017896">
    <property type="entry name" value="4Fe4S_Fe-S-bd"/>
</dbReference>
<reference evidence="10" key="1">
    <citation type="journal article" date="2021" name="Front. Microbiol.">
        <title>Comprehensive Comparative Genomics and Phenotyping of Methylobacterium Species.</title>
        <authorList>
            <person name="Alessa O."/>
            <person name="Ogura Y."/>
            <person name="Fujitani Y."/>
            <person name="Takami H."/>
            <person name="Hayashi T."/>
            <person name="Sahin N."/>
            <person name="Tani A."/>
        </authorList>
    </citation>
    <scope>NUCLEOTIDE SEQUENCE</scope>
    <source>
        <strain evidence="10">NBRC 15686</strain>
    </source>
</reference>
<dbReference type="EMBL" id="BPRC01000039">
    <property type="protein sequence ID" value="GJE67987.1"/>
    <property type="molecule type" value="Genomic_DNA"/>
</dbReference>
<dbReference type="PROSITE" id="PS00198">
    <property type="entry name" value="4FE4S_FER_1"/>
    <property type="match status" value="1"/>
</dbReference>
<keyword evidence="7" id="KW-0411">Iron-sulfur</keyword>
<keyword evidence="5" id="KW-0249">Electron transport</keyword>
<comment type="caution">
    <text evidence="10">The sequence shown here is derived from an EMBL/GenBank/DDBJ whole genome shotgun (WGS) entry which is preliminary data.</text>
</comment>
<feature type="transmembrane region" description="Helical" evidence="8">
    <location>
        <begin position="141"/>
        <end position="159"/>
    </location>
</feature>
<feature type="domain" description="4Fe-4S ferredoxin-type" evidence="9">
    <location>
        <begin position="219"/>
        <end position="249"/>
    </location>
</feature>
<keyword evidence="6" id="KW-0408">Iron</keyword>
<name>A0ABQ4UNQ3_9HYPH</name>
<evidence type="ECO:0000256" key="8">
    <source>
        <dbReference type="SAM" id="Phobius"/>
    </source>
</evidence>
<keyword evidence="11" id="KW-1185">Reference proteome</keyword>
<dbReference type="NCBIfam" id="TIGR02163">
    <property type="entry name" value="napH"/>
    <property type="match status" value="1"/>
</dbReference>
<reference evidence="10" key="2">
    <citation type="submission" date="2021-08" db="EMBL/GenBank/DDBJ databases">
        <authorList>
            <person name="Tani A."/>
            <person name="Ola A."/>
            <person name="Ogura Y."/>
            <person name="Katsura K."/>
            <person name="Hayashi T."/>
        </authorList>
    </citation>
    <scope>NUCLEOTIDE SEQUENCE</scope>
    <source>
        <strain evidence="10">NBRC 15686</strain>
    </source>
</reference>
<keyword evidence="4" id="KW-0677">Repeat</keyword>
<evidence type="ECO:0000313" key="10">
    <source>
        <dbReference type="EMBL" id="GJE67987.1"/>
    </source>
</evidence>
<evidence type="ECO:0000256" key="4">
    <source>
        <dbReference type="ARBA" id="ARBA00022737"/>
    </source>
</evidence>
<keyword evidence="8" id="KW-1133">Transmembrane helix</keyword>
<organism evidence="10 11">
    <name type="scientific">Methylorubrum aminovorans</name>
    <dbReference type="NCBI Taxonomy" id="269069"/>
    <lineage>
        <taxon>Bacteria</taxon>
        <taxon>Pseudomonadati</taxon>
        <taxon>Pseudomonadota</taxon>
        <taxon>Alphaproteobacteria</taxon>
        <taxon>Hyphomicrobiales</taxon>
        <taxon>Methylobacteriaceae</taxon>
        <taxon>Methylorubrum</taxon>
    </lineage>
</organism>
<evidence type="ECO:0000256" key="5">
    <source>
        <dbReference type="ARBA" id="ARBA00022982"/>
    </source>
</evidence>
<dbReference type="InterPro" id="IPR051684">
    <property type="entry name" value="Electron_Trans/Redox"/>
</dbReference>
<feature type="transmembrane region" description="Helical" evidence="8">
    <location>
        <begin position="32"/>
        <end position="52"/>
    </location>
</feature>
<evidence type="ECO:0000259" key="9">
    <source>
        <dbReference type="PROSITE" id="PS51379"/>
    </source>
</evidence>
<evidence type="ECO:0000256" key="7">
    <source>
        <dbReference type="ARBA" id="ARBA00023014"/>
    </source>
</evidence>
<evidence type="ECO:0000256" key="2">
    <source>
        <dbReference type="ARBA" id="ARBA00022485"/>
    </source>
</evidence>
<accession>A0ABQ4UNQ3</accession>
<dbReference type="InterPro" id="IPR011886">
    <property type="entry name" value="NapH_MauN"/>
</dbReference>
<feature type="transmembrane region" description="Helical" evidence="8">
    <location>
        <begin position="72"/>
        <end position="100"/>
    </location>
</feature>
<dbReference type="RefSeq" id="WP_238228866.1">
    <property type="nucleotide sequence ID" value="NZ_BAAADH010000018.1"/>
</dbReference>
<dbReference type="PROSITE" id="PS51379">
    <property type="entry name" value="4FE4S_FER_2"/>
    <property type="match status" value="2"/>
</dbReference>